<evidence type="ECO:0000313" key="3">
    <source>
        <dbReference type="Proteomes" id="UP001201980"/>
    </source>
</evidence>
<dbReference type="GO" id="GO:0005975">
    <property type="term" value="P:carbohydrate metabolic process"/>
    <property type="evidence" value="ECO:0007669"/>
    <property type="project" value="InterPro"/>
</dbReference>
<dbReference type="EMBL" id="JAKWBI020000014">
    <property type="protein sequence ID" value="KAJ2906435.1"/>
    <property type="molecule type" value="Genomic_DNA"/>
</dbReference>
<protein>
    <submittedName>
        <fullName evidence="2">Glycosyl hydrolase family</fullName>
    </submittedName>
</protein>
<name>A0AAD5WY00_9PEZI</name>
<dbReference type="GO" id="GO:0016787">
    <property type="term" value="F:hydrolase activity"/>
    <property type="evidence" value="ECO:0007669"/>
    <property type="project" value="UniProtKB-KW"/>
</dbReference>
<reference evidence="2" key="1">
    <citation type="submission" date="2022-07" db="EMBL/GenBank/DDBJ databases">
        <title>Draft genome sequence of Zalerion maritima ATCC 34329, a (micro)plastics degrading marine fungus.</title>
        <authorList>
            <person name="Paco A."/>
            <person name="Goncalves M.F.M."/>
            <person name="Rocha-Santos T.A.P."/>
            <person name="Alves A."/>
        </authorList>
    </citation>
    <scope>NUCLEOTIDE SEQUENCE</scope>
    <source>
        <strain evidence="2">ATCC 34329</strain>
    </source>
</reference>
<dbReference type="InterPro" id="IPR010905">
    <property type="entry name" value="Glyco_hydro_88"/>
</dbReference>
<dbReference type="SUPFAM" id="SSF48208">
    <property type="entry name" value="Six-hairpin glycosidases"/>
    <property type="match status" value="1"/>
</dbReference>
<dbReference type="Proteomes" id="UP001201980">
    <property type="component" value="Unassembled WGS sequence"/>
</dbReference>
<dbReference type="PANTHER" id="PTHR33886:SF8">
    <property type="entry name" value="UNSATURATED RHAMNOGALACTURONAN HYDROLASE (EUROFUNG)"/>
    <property type="match status" value="1"/>
</dbReference>
<gene>
    <name evidence="2" type="ORF">MKZ38_001795</name>
</gene>
<keyword evidence="3" id="KW-1185">Reference proteome</keyword>
<dbReference type="PANTHER" id="PTHR33886">
    <property type="entry name" value="UNSATURATED RHAMNOGALACTURONAN HYDROLASE (EUROFUNG)"/>
    <property type="match status" value="1"/>
</dbReference>
<accession>A0AAD5WY00</accession>
<evidence type="ECO:0000313" key="2">
    <source>
        <dbReference type="EMBL" id="KAJ2906435.1"/>
    </source>
</evidence>
<proteinExistence type="predicted"/>
<organism evidence="2 3">
    <name type="scientific">Zalerion maritima</name>
    <dbReference type="NCBI Taxonomy" id="339359"/>
    <lineage>
        <taxon>Eukaryota</taxon>
        <taxon>Fungi</taxon>
        <taxon>Dikarya</taxon>
        <taxon>Ascomycota</taxon>
        <taxon>Pezizomycotina</taxon>
        <taxon>Sordariomycetes</taxon>
        <taxon>Lulworthiomycetidae</taxon>
        <taxon>Lulworthiales</taxon>
        <taxon>Lulworthiaceae</taxon>
        <taxon>Zalerion</taxon>
    </lineage>
</organism>
<dbReference type="InterPro" id="IPR008928">
    <property type="entry name" value="6-hairpin_glycosidase_sf"/>
</dbReference>
<comment type="caution">
    <text evidence="2">The sequence shown here is derived from an EMBL/GenBank/DDBJ whole genome shotgun (WGS) entry which is preliminary data.</text>
</comment>
<dbReference type="InterPro" id="IPR052043">
    <property type="entry name" value="PolySaccharide_Degr_Enz"/>
</dbReference>
<sequence length="398" mass="44391">MPLKAHGIPSSNVHSAISLLINGLVNIKDTSGEFLMTLPDGRVIDTKGWNDWEWTHGVGLYGLWQHHVLTGSSSSLEVIEEWFRNRFAEGGTTKNINTMAAMLTLCCLYEHEKQHGGDSAKEATKYLAHLEAWADWAMNDLIRTRQHGLQHVTYLDDNHQQLWADTLVMTCLPLAKIGLVLNKPQYIAEAKRQFLLHSQYLFDAPTGLFFHGWQFYDESNPAPTDQPHLQGHNFARARWARGNSWATIAIPELISLLNLDPEHDPLAVHLVSVLRAQIEALLPLQAKNGLWCTLLDVPESEGSYPEASATAGFAAGMLKACRLRLFPKKDCERYTESAVKAAKAVLDNVSVDGELLSTSFGTGMGSDYQHYKNIPITPMPYGQAMALLALGEFLRLYI</sequence>
<dbReference type="Pfam" id="PF07470">
    <property type="entry name" value="Glyco_hydro_88"/>
    <property type="match status" value="1"/>
</dbReference>
<dbReference type="InterPro" id="IPR012341">
    <property type="entry name" value="6hp_glycosidase-like_sf"/>
</dbReference>
<dbReference type="Gene3D" id="1.50.10.10">
    <property type="match status" value="1"/>
</dbReference>
<keyword evidence="1 2" id="KW-0378">Hydrolase</keyword>
<dbReference type="AlphaFoldDB" id="A0AAD5WY00"/>
<evidence type="ECO:0000256" key="1">
    <source>
        <dbReference type="ARBA" id="ARBA00022801"/>
    </source>
</evidence>